<dbReference type="SUPFAM" id="SSF54909">
    <property type="entry name" value="Dimeric alpha+beta barrel"/>
    <property type="match status" value="1"/>
</dbReference>
<dbReference type="Pfam" id="PF01037">
    <property type="entry name" value="AsnC_trans_reg"/>
    <property type="match status" value="1"/>
</dbReference>
<feature type="domain" description="Transcription regulator AsnC/Lrp ligand binding" evidence="1">
    <location>
        <begin position="5"/>
        <end position="66"/>
    </location>
</feature>
<dbReference type="AlphaFoldDB" id="A0A075FJ53"/>
<proteinExistence type="predicted"/>
<accession>A0A075FJ53</accession>
<reference evidence="2" key="1">
    <citation type="journal article" date="2014" name="Genome Biol. Evol.">
        <title>Pangenome evidence for extensive interdomain horizontal transfer affecting lineage core and shell genes in uncultured planktonic thaumarchaeota and euryarchaeota.</title>
        <authorList>
            <person name="Deschamps P."/>
            <person name="Zivanovic Y."/>
            <person name="Moreira D."/>
            <person name="Rodriguez-Valera F."/>
            <person name="Lopez-Garcia P."/>
        </authorList>
    </citation>
    <scope>NUCLEOTIDE SEQUENCE</scope>
</reference>
<organism evidence="2">
    <name type="scientific">uncultured marine thaumarchaeote AD1000_11_E10</name>
    <dbReference type="NCBI Taxonomy" id="1455890"/>
    <lineage>
        <taxon>Archaea</taxon>
        <taxon>Nitrososphaerota</taxon>
        <taxon>environmental samples</taxon>
    </lineage>
</organism>
<evidence type="ECO:0000259" key="1">
    <source>
        <dbReference type="Pfam" id="PF01037"/>
    </source>
</evidence>
<dbReference type="Gene3D" id="3.30.70.920">
    <property type="match status" value="1"/>
</dbReference>
<dbReference type="InterPro" id="IPR019887">
    <property type="entry name" value="Tscrpt_reg_AsnC/Lrp_C"/>
</dbReference>
<dbReference type="InterPro" id="IPR011008">
    <property type="entry name" value="Dimeric_a/b-barrel"/>
</dbReference>
<protein>
    <submittedName>
        <fullName evidence="2">Transcriptional regulator</fullName>
    </submittedName>
</protein>
<evidence type="ECO:0000313" key="2">
    <source>
        <dbReference type="EMBL" id="AIE91445.1"/>
    </source>
</evidence>
<dbReference type="EMBL" id="KF900338">
    <property type="protein sequence ID" value="AIE91445.1"/>
    <property type="molecule type" value="Genomic_DNA"/>
</dbReference>
<sequence>MKSGYEDSVKEELEKTKGVIESHAIYGKYDFMVSIESSSQDELKSDIFALRKMLGVTSTLSMIVIE</sequence>
<name>A0A075FJ53_9ARCH</name>